<evidence type="ECO:0000313" key="2">
    <source>
        <dbReference type="EMBL" id="UQS26073.1"/>
    </source>
</evidence>
<dbReference type="InterPro" id="IPR001387">
    <property type="entry name" value="Cro/C1-type_HTH"/>
</dbReference>
<evidence type="ECO:0000313" key="3">
    <source>
        <dbReference type="Proteomes" id="UP000830158"/>
    </source>
</evidence>
<sequence>MDTEPGEVTERQRALGEQLSAYRKLAGLTQAQLAKRLYCDRTTLAHVERGQRSRDEAFWRAADEALAAAGQLLAAYRTFENARAQAEHAARIAELEHHQRKIAQWGSGAGLQLVGVGPGTDVAAAGASAMTLGPALGAAADAARGPDLPVVTSTQVHEMVDHLREQWHLLVKTDNLFGPRYALTSVQSHLVMIGDLLAVTRDHARREVARVAAQYAESAAWLHEDAGGLDRAVYWTNRALEWAHEADDRVMLAWTLFRRSQQAAASGDAGQTIGLVQAAQRDEAALAGPMRAALAQQEAHGYALDGDAGSTLRKLDEALAWAATDTDGDARGGHGSFCTESYLELQRASCWLTLQQPKRAIEVFDRTLPTLPAVYRRDRGVALSRFAVAYAAVDEVEQAASVAREALGIARSAGSVRTEREIQVVGQRLHRHQRVAEVAHLLDDLAIAGMP</sequence>
<name>A0ABY4P1B6_9PSEU</name>
<dbReference type="SUPFAM" id="SSF47413">
    <property type="entry name" value="lambda repressor-like DNA-binding domains"/>
    <property type="match status" value="1"/>
</dbReference>
<dbReference type="PROSITE" id="PS50943">
    <property type="entry name" value="HTH_CROC1"/>
    <property type="match status" value="1"/>
</dbReference>
<dbReference type="EMBL" id="CP091196">
    <property type="protein sequence ID" value="UQS26073.1"/>
    <property type="molecule type" value="Genomic_DNA"/>
</dbReference>
<dbReference type="RefSeq" id="WP_116111101.1">
    <property type="nucleotide sequence ID" value="NZ_CP091196.1"/>
</dbReference>
<gene>
    <name evidence="2" type="ORF">L1857_26290</name>
</gene>
<dbReference type="Pfam" id="PF13560">
    <property type="entry name" value="HTH_31"/>
    <property type="match status" value="1"/>
</dbReference>
<dbReference type="SMART" id="SM00530">
    <property type="entry name" value="HTH_XRE"/>
    <property type="match status" value="1"/>
</dbReference>
<dbReference type="Gene3D" id="1.25.40.10">
    <property type="entry name" value="Tetratricopeptide repeat domain"/>
    <property type="match status" value="1"/>
</dbReference>
<dbReference type="Proteomes" id="UP000830158">
    <property type="component" value="Chromosome"/>
</dbReference>
<dbReference type="Gene3D" id="1.10.260.40">
    <property type="entry name" value="lambda repressor-like DNA-binding domains"/>
    <property type="match status" value="1"/>
</dbReference>
<keyword evidence="3" id="KW-1185">Reference proteome</keyword>
<reference evidence="2" key="1">
    <citation type="submission" date="2022-01" db="EMBL/GenBank/DDBJ databases">
        <title>PSI-footprinting approach for the identification of protein synthesis inhibitor producers.</title>
        <authorList>
            <person name="Handel F."/>
            <person name="Kulik A."/>
            <person name="Wex K.W."/>
            <person name="Berscheid A."/>
            <person name="Saur J.S."/>
            <person name="Winkler A."/>
            <person name="Wibberg D."/>
            <person name="Kalinowski J."/>
            <person name="Broetz-Oesterhelt H."/>
            <person name="Mast Y."/>
        </authorList>
    </citation>
    <scope>NUCLEOTIDE SEQUENCE</scope>
    <source>
        <strain evidence="2">KNN 49.3e</strain>
    </source>
</reference>
<dbReference type="InterPro" id="IPR010982">
    <property type="entry name" value="Lambda_DNA-bd_dom_sf"/>
</dbReference>
<dbReference type="InterPro" id="IPR011990">
    <property type="entry name" value="TPR-like_helical_dom_sf"/>
</dbReference>
<protein>
    <submittedName>
        <fullName evidence="2">Helix-turn-helix domain-containing protein</fullName>
    </submittedName>
</protein>
<dbReference type="SUPFAM" id="SSF48452">
    <property type="entry name" value="TPR-like"/>
    <property type="match status" value="1"/>
</dbReference>
<proteinExistence type="predicted"/>
<feature type="domain" description="HTH cro/C1-type" evidence="1">
    <location>
        <begin position="19"/>
        <end position="53"/>
    </location>
</feature>
<evidence type="ECO:0000259" key="1">
    <source>
        <dbReference type="PROSITE" id="PS50943"/>
    </source>
</evidence>
<organism evidence="2 3">
    <name type="scientific">Amycolatopsis thermalba</name>
    <dbReference type="NCBI Taxonomy" id="944492"/>
    <lineage>
        <taxon>Bacteria</taxon>
        <taxon>Bacillati</taxon>
        <taxon>Actinomycetota</taxon>
        <taxon>Actinomycetes</taxon>
        <taxon>Pseudonocardiales</taxon>
        <taxon>Pseudonocardiaceae</taxon>
        <taxon>Amycolatopsis</taxon>
    </lineage>
</organism>
<accession>A0ABY4P1B6</accession>
<dbReference type="CDD" id="cd00093">
    <property type="entry name" value="HTH_XRE"/>
    <property type="match status" value="1"/>
</dbReference>